<dbReference type="PROSITE" id="PS51898">
    <property type="entry name" value="TYR_RECOMBINASE"/>
    <property type="match status" value="1"/>
</dbReference>
<evidence type="ECO:0000259" key="5">
    <source>
        <dbReference type="PROSITE" id="PS51898"/>
    </source>
</evidence>
<dbReference type="InterPro" id="IPR050090">
    <property type="entry name" value="Tyrosine_recombinase_XerCD"/>
</dbReference>
<keyword evidence="8" id="KW-1185">Reference proteome</keyword>
<evidence type="ECO:0000256" key="1">
    <source>
        <dbReference type="ARBA" id="ARBA00008857"/>
    </source>
</evidence>
<dbReference type="EMBL" id="JANLCJ010000001">
    <property type="protein sequence ID" value="MCS5732408.1"/>
    <property type="molecule type" value="Genomic_DNA"/>
</dbReference>
<dbReference type="InterPro" id="IPR010998">
    <property type="entry name" value="Integrase_recombinase_N"/>
</dbReference>
<organism evidence="7 8">
    <name type="scientific">Herbiconiux daphne</name>
    <dbReference type="NCBI Taxonomy" id="2970914"/>
    <lineage>
        <taxon>Bacteria</taxon>
        <taxon>Bacillati</taxon>
        <taxon>Actinomycetota</taxon>
        <taxon>Actinomycetes</taxon>
        <taxon>Micrococcales</taxon>
        <taxon>Microbacteriaceae</taxon>
        <taxon>Herbiconiux</taxon>
    </lineage>
</organism>
<feature type="domain" description="Tyr recombinase" evidence="5">
    <location>
        <begin position="167"/>
        <end position="355"/>
    </location>
</feature>
<keyword evidence="2 4" id="KW-0238">DNA-binding</keyword>
<comment type="caution">
    <text evidence="7">The sequence shown here is derived from an EMBL/GenBank/DDBJ whole genome shotgun (WGS) entry which is preliminary data.</text>
</comment>
<dbReference type="InterPro" id="IPR002104">
    <property type="entry name" value="Integrase_catalytic"/>
</dbReference>
<evidence type="ECO:0000259" key="6">
    <source>
        <dbReference type="PROSITE" id="PS51900"/>
    </source>
</evidence>
<protein>
    <submittedName>
        <fullName evidence="7">Site-specific integrase</fullName>
    </submittedName>
</protein>
<dbReference type="InterPro" id="IPR011010">
    <property type="entry name" value="DNA_brk_join_enz"/>
</dbReference>
<evidence type="ECO:0000313" key="7">
    <source>
        <dbReference type="EMBL" id="MCS5732408.1"/>
    </source>
</evidence>
<dbReference type="RefSeq" id="WP_259537024.1">
    <property type="nucleotide sequence ID" value="NZ_JANLCJ010000001.1"/>
</dbReference>
<dbReference type="Gene3D" id="1.10.150.130">
    <property type="match status" value="1"/>
</dbReference>
<reference evidence="7" key="1">
    <citation type="submission" date="2022-08" db="EMBL/GenBank/DDBJ databases">
        <authorList>
            <person name="Deng Y."/>
            <person name="Han X.-F."/>
            <person name="Zhang Y.-Q."/>
        </authorList>
    </citation>
    <scope>NUCLEOTIDE SEQUENCE</scope>
    <source>
        <strain evidence="7">CPCC 203386</strain>
    </source>
</reference>
<dbReference type="InterPro" id="IPR013762">
    <property type="entry name" value="Integrase-like_cat_sf"/>
</dbReference>
<dbReference type="Pfam" id="PF00589">
    <property type="entry name" value="Phage_integrase"/>
    <property type="match status" value="1"/>
</dbReference>
<dbReference type="SUPFAM" id="SSF56349">
    <property type="entry name" value="DNA breaking-rejoining enzymes"/>
    <property type="match status" value="1"/>
</dbReference>
<accession>A0ABT2GWS4</accession>
<dbReference type="PANTHER" id="PTHR30349:SF64">
    <property type="entry name" value="PROPHAGE INTEGRASE INTD-RELATED"/>
    <property type="match status" value="1"/>
</dbReference>
<feature type="domain" description="Core-binding (CB)" evidence="6">
    <location>
        <begin position="62"/>
        <end position="146"/>
    </location>
</feature>
<gene>
    <name evidence="7" type="ORF">N1032_01450</name>
</gene>
<comment type="similarity">
    <text evidence="1">Belongs to the 'phage' integrase family.</text>
</comment>
<dbReference type="CDD" id="cd01189">
    <property type="entry name" value="INT_ICEBs1_C_like"/>
    <property type="match status" value="1"/>
</dbReference>
<dbReference type="PANTHER" id="PTHR30349">
    <property type="entry name" value="PHAGE INTEGRASE-RELATED"/>
    <property type="match status" value="1"/>
</dbReference>
<evidence type="ECO:0000256" key="2">
    <source>
        <dbReference type="ARBA" id="ARBA00023125"/>
    </source>
</evidence>
<sequence>MGSIHAYETASGKRYRIQYRTPERKLTGKRGFRTKRDAELFLATVEVSKARGEFIEASASRSTIGTLGAEWLANQHHLKPSSLRPVEIAWRLYVEPFWGERRVGEIRHSEVQSWVTKLTKGDGKERSATTVLRAFGVLAGILDIAVKDRRILSNPARGVNLPRKLKGKHKYLSHAQVDALADNAKAHRPLVLLLAYTGLRWGEATALRVRDIDLVRRRLDVHENAVEVSGTIHVGTTKSGETRSVPFPPFLTPLLSSAVGEKTSAQLVFGDGDNYLHQPDRRRGWYMSAVARSQAADATFPRVTIHDLRHTAASLAISAGANVKAVQRMLGHASAAMTLDTYADLFDDDLDSVAIALNDARSRSVVVKM</sequence>
<name>A0ABT2GWS4_9MICO</name>
<evidence type="ECO:0000313" key="8">
    <source>
        <dbReference type="Proteomes" id="UP001165586"/>
    </source>
</evidence>
<evidence type="ECO:0000256" key="4">
    <source>
        <dbReference type="PROSITE-ProRule" id="PRU01248"/>
    </source>
</evidence>
<dbReference type="PROSITE" id="PS51900">
    <property type="entry name" value="CB"/>
    <property type="match status" value="1"/>
</dbReference>
<proteinExistence type="inferred from homology"/>
<keyword evidence="3" id="KW-0233">DNA recombination</keyword>
<dbReference type="Proteomes" id="UP001165586">
    <property type="component" value="Unassembled WGS sequence"/>
</dbReference>
<dbReference type="Gene3D" id="1.10.443.10">
    <property type="entry name" value="Intergrase catalytic core"/>
    <property type="match status" value="1"/>
</dbReference>
<evidence type="ECO:0000256" key="3">
    <source>
        <dbReference type="ARBA" id="ARBA00023172"/>
    </source>
</evidence>
<dbReference type="InterPro" id="IPR044068">
    <property type="entry name" value="CB"/>
</dbReference>